<dbReference type="PANTHER" id="PTHR12689:SF4">
    <property type="entry name" value="PROTEIN AAR2 HOMOLOG"/>
    <property type="match status" value="1"/>
</dbReference>
<evidence type="ECO:0000256" key="1">
    <source>
        <dbReference type="ARBA" id="ARBA00006281"/>
    </source>
</evidence>
<evidence type="ECO:0000313" key="5">
    <source>
        <dbReference type="EMBL" id="CAB9507746.1"/>
    </source>
</evidence>
<dbReference type="EMBL" id="CAICTM010000318">
    <property type="protein sequence ID" value="CAB9507746.1"/>
    <property type="molecule type" value="Genomic_DNA"/>
</dbReference>
<evidence type="ECO:0000256" key="2">
    <source>
        <dbReference type="SAM" id="MobiDB-lite"/>
    </source>
</evidence>
<feature type="domain" description="AAR2 C-terminal" evidence="3">
    <location>
        <begin position="242"/>
        <end position="370"/>
    </location>
</feature>
<feature type="region of interest" description="Disordered" evidence="2">
    <location>
        <begin position="384"/>
        <end position="429"/>
    </location>
</feature>
<gene>
    <name evidence="5" type="ORF">SEMRO_319_G116160.1</name>
</gene>
<accession>A0A9N8HB16</accession>
<dbReference type="Gene3D" id="1.25.40.550">
    <property type="entry name" value="Aar2, C-terminal domain-like"/>
    <property type="match status" value="1"/>
</dbReference>
<dbReference type="Gene3D" id="2.60.34.20">
    <property type="match status" value="1"/>
</dbReference>
<dbReference type="CDD" id="cd13778">
    <property type="entry name" value="Aar2_C"/>
    <property type="match status" value="1"/>
</dbReference>
<comment type="similarity">
    <text evidence="1">Belongs to the AAR2 family.</text>
</comment>
<reference evidence="5" key="1">
    <citation type="submission" date="2020-06" db="EMBL/GenBank/DDBJ databases">
        <authorList>
            <consortium name="Plant Systems Biology data submission"/>
        </authorList>
    </citation>
    <scope>NUCLEOTIDE SEQUENCE</scope>
    <source>
        <strain evidence="5">D6</strain>
    </source>
</reference>
<feature type="compositionally biased region" description="Acidic residues" evidence="2">
    <location>
        <begin position="385"/>
        <end position="395"/>
    </location>
</feature>
<dbReference type="OrthoDB" id="201752at2759"/>
<dbReference type="InterPro" id="IPR007946">
    <property type="entry name" value="AAR2"/>
</dbReference>
<dbReference type="PANTHER" id="PTHR12689">
    <property type="entry name" value="A1 CISTRON SPLICING FACTOR AAR2-RELATED"/>
    <property type="match status" value="1"/>
</dbReference>
<comment type="caution">
    <text evidence="5">The sequence shown here is derived from an EMBL/GenBank/DDBJ whole genome shotgun (WGS) entry which is preliminary data.</text>
</comment>
<evidence type="ECO:0000259" key="3">
    <source>
        <dbReference type="Pfam" id="PF05282"/>
    </source>
</evidence>
<dbReference type="Proteomes" id="UP001153069">
    <property type="component" value="Unassembled WGS sequence"/>
</dbReference>
<sequence>MSAVSAPPDDKGCSIAILDLPVGSSLTLDGHVLRLQRDDFVGIKGIPLLSNDGFHFVVARAAVPQQQQGGGGGAGTVPVGFVIMPATTTDHQTLALVRRYSALTEEVSSDEVDATTVSNLATRMEANQLEPHRMIAYSDIVKDESQAWNDATQFISRQLLTSRNIRHGLKIVPGCYSEDDDEQSTQQDDKDGSSILYPPIPVLQSASSAAARHSQHAGTKKYLATLTPTQRTALFVQQTNPATAILDSILHKYYHNRWQELLGDIQLSYLIFLQLQCLGSLEHWRDLVAMLCQVDVHPSHIIPLYTHFLTILSKQVLAIEQDFFEDMETTGDNFLLPSLRQLCQTTAHIRDENLQAARTQLCRILENRFQGVVSTTTTTTTYMEMDSDEEEDEEDKPVVVSTEEYEASMARASNTTPQQHGQKDQQPQNIRQQYPVLFAAQMDHEDILMTCARALDEKNDVSLVREAAAFLVEEVEPGATYTVS</sequence>
<dbReference type="Pfam" id="PF20981">
    <property type="entry name" value="AAR2_1st"/>
    <property type="match status" value="1"/>
</dbReference>
<keyword evidence="6" id="KW-1185">Reference proteome</keyword>
<dbReference type="AlphaFoldDB" id="A0A9N8HB16"/>
<feature type="domain" description="AAR2 N-terminal" evidence="4">
    <location>
        <begin position="13"/>
        <end position="161"/>
    </location>
</feature>
<dbReference type="Pfam" id="PF05282">
    <property type="entry name" value="AAR2"/>
    <property type="match status" value="1"/>
</dbReference>
<dbReference type="InterPro" id="IPR033647">
    <property type="entry name" value="Aar2_N"/>
</dbReference>
<protein>
    <submittedName>
        <fullName evidence="5">Protein AAR2 homolog</fullName>
    </submittedName>
</protein>
<proteinExistence type="inferred from homology"/>
<organism evidence="5 6">
    <name type="scientific">Seminavis robusta</name>
    <dbReference type="NCBI Taxonomy" id="568900"/>
    <lineage>
        <taxon>Eukaryota</taxon>
        <taxon>Sar</taxon>
        <taxon>Stramenopiles</taxon>
        <taxon>Ochrophyta</taxon>
        <taxon>Bacillariophyta</taxon>
        <taxon>Bacillariophyceae</taxon>
        <taxon>Bacillariophycidae</taxon>
        <taxon>Naviculales</taxon>
        <taxon>Naviculaceae</taxon>
        <taxon>Seminavis</taxon>
    </lineage>
</organism>
<evidence type="ECO:0000259" key="4">
    <source>
        <dbReference type="Pfam" id="PF20981"/>
    </source>
</evidence>
<feature type="compositionally biased region" description="Low complexity" evidence="2">
    <location>
        <begin position="418"/>
        <end position="428"/>
    </location>
</feature>
<dbReference type="GO" id="GO:0000244">
    <property type="term" value="P:spliceosomal tri-snRNP complex assembly"/>
    <property type="evidence" value="ECO:0007669"/>
    <property type="project" value="TreeGrafter"/>
</dbReference>
<dbReference type="InterPro" id="IPR033648">
    <property type="entry name" value="AAR2_C"/>
</dbReference>
<dbReference type="InterPro" id="IPR038514">
    <property type="entry name" value="AAR2_C_sf"/>
</dbReference>
<name>A0A9N8HB16_9STRA</name>
<evidence type="ECO:0000313" key="6">
    <source>
        <dbReference type="Proteomes" id="UP001153069"/>
    </source>
</evidence>
<dbReference type="InterPro" id="IPR038516">
    <property type="entry name" value="AAR2_N_sf"/>
</dbReference>